<evidence type="ECO:0000259" key="7">
    <source>
        <dbReference type="Pfam" id="PF14691"/>
    </source>
</evidence>
<dbReference type="InterPro" id="IPR028261">
    <property type="entry name" value="DPD_II"/>
</dbReference>
<dbReference type="InterPro" id="IPR036188">
    <property type="entry name" value="FAD/NAD-bd_sf"/>
</dbReference>
<dbReference type="GO" id="GO:0051539">
    <property type="term" value="F:4 iron, 4 sulfur cluster binding"/>
    <property type="evidence" value="ECO:0007669"/>
    <property type="project" value="UniProtKB-KW"/>
</dbReference>
<dbReference type="EC" id="1.4.1.13" evidence="8"/>
<dbReference type="RefSeq" id="WP_125975794.1">
    <property type="nucleotide sequence ID" value="NZ_BAAADY010000007.1"/>
</dbReference>
<dbReference type="InterPro" id="IPR009051">
    <property type="entry name" value="Helical_ferredxn"/>
</dbReference>
<keyword evidence="2" id="KW-0479">Metal-binding</keyword>
<protein>
    <submittedName>
        <fullName evidence="8">Glutamate synthase (NADPH/NADH) small chain</fullName>
        <ecNumber evidence="8">1.4.1.13</ecNumber>
        <ecNumber evidence="8">1.4.1.14</ecNumber>
    </submittedName>
</protein>
<dbReference type="InterPro" id="IPR023753">
    <property type="entry name" value="FAD/NAD-binding_dom"/>
</dbReference>
<evidence type="ECO:0000313" key="8">
    <source>
        <dbReference type="EMBL" id="NJB98035.1"/>
    </source>
</evidence>
<feature type="domain" description="FAD/NAD(P)-binding" evidence="6">
    <location>
        <begin position="151"/>
        <end position="458"/>
    </location>
</feature>
<keyword evidence="1" id="KW-0004">4Fe-4S</keyword>
<dbReference type="GO" id="GO:0016040">
    <property type="term" value="F:glutamate synthase (NADH) activity"/>
    <property type="evidence" value="ECO:0007669"/>
    <property type="project" value="UniProtKB-EC"/>
</dbReference>
<dbReference type="Pfam" id="PF14691">
    <property type="entry name" value="Fer4_20"/>
    <property type="match status" value="1"/>
</dbReference>
<evidence type="ECO:0000256" key="2">
    <source>
        <dbReference type="ARBA" id="ARBA00022723"/>
    </source>
</evidence>
<organism evidence="8 9">
    <name type="scientific">Sphingomonas trueperi</name>
    <dbReference type="NCBI Taxonomy" id="53317"/>
    <lineage>
        <taxon>Bacteria</taxon>
        <taxon>Pseudomonadati</taxon>
        <taxon>Pseudomonadota</taxon>
        <taxon>Alphaproteobacteria</taxon>
        <taxon>Sphingomonadales</taxon>
        <taxon>Sphingomonadaceae</taxon>
        <taxon>Sphingomonas</taxon>
    </lineage>
</organism>
<dbReference type="Proteomes" id="UP000531251">
    <property type="component" value="Unassembled WGS sequence"/>
</dbReference>
<dbReference type="EMBL" id="JAATJB010000006">
    <property type="protein sequence ID" value="NJB98035.1"/>
    <property type="molecule type" value="Genomic_DNA"/>
</dbReference>
<dbReference type="PANTHER" id="PTHR42783">
    <property type="entry name" value="GLUTAMATE SYNTHASE [NADPH] SMALL CHAIN"/>
    <property type="match status" value="1"/>
</dbReference>
<dbReference type="PRINTS" id="PR00419">
    <property type="entry name" value="ADXRDTASE"/>
</dbReference>
<dbReference type="NCBIfam" id="TIGR01318">
    <property type="entry name" value="gltD_gamma_fam"/>
    <property type="match status" value="1"/>
</dbReference>
<feature type="domain" description="Dihydroprymidine dehydrogenase" evidence="7">
    <location>
        <begin position="25"/>
        <end position="136"/>
    </location>
</feature>
<dbReference type="EC" id="1.4.1.14" evidence="8"/>
<gene>
    <name evidence="8" type="ORF">GGR89_002362</name>
</gene>
<dbReference type="GO" id="GO:0046872">
    <property type="term" value="F:metal ion binding"/>
    <property type="evidence" value="ECO:0007669"/>
    <property type="project" value="UniProtKB-KW"/>
</dbReference>
<keyword evidence="5" id="KW-0411">Iron-sulfur</keyword>
<dbReference type="SUPFAM" id="SSF51971">
    <property type="entry name" value="Nucleotide-binding domain"/>
    <property type="match status" value="1"/>
</dbReference>
<evidence type="ECO:0000256" key="4">
    <source>
        <dbReference type="ARBA" id="ARBA00023004"/>
    </source>
</evidence>
<dbReference type="SUPFAM" id="SSF46548">
    <property type="entry name" value="alpha-helical ferredoxin"/>
    <property type="match status" value="1"/>
</dbReference>
<evidence type="ECO:0000313" key="9">
    <source>
        <dbReference type="Proteomes" id="UP000531251"/>
    </source>
</evidence>
<dbReference type="GO" id="GO:0004355">
    <property type="term" value="F:glutamate synthase (NADPH) activity"/>
    <property type="evidence" value="ECO:0007669"/>
    <property type="project" value="UniProtKB-EC"/>
</dbReference>
<evidence type="ECO:0000256" key="3">
    <source>
        <dbReference type="ARBA" id="ARBA00023002"/>
    </source>
</evidence>
<reference evidence="8 9" key="1">
    <citation type="submission" date="2020-03" db="EMBL/GenBank/DDBJ databases">
        <title>Genomic Encyclopedia of Type Strains, Phase IV (KMG-IV): sequencing the most valuable type-strain genomes for metagenomic binning, comparative biology and taxonomic classification.</title>
        <authorList>
            <person name="Goeker M."/>
        </authorList>
    </citation>
    <scope>NUCLEOTIDE SEQUENCE [LARGE SCALE GENOMIC DNA]</scope>
    <source>
        <strain evidence="8 9">DSM 7225</strain>
    </source>
</reference>
<evidence type="ECO:0000256" key="1">
    <source>
        <dbReference type="ARBA" id="ARBA00022485"/>
    </source>
</evidence>
<proteinExistence type="predicted"/>
<dbReference type="Gene3D" id="3.50.50.60">
    <property type="entry name" value="FAD/NAD(P)-binding domain"/>
    <property type="match status" value="2"/>
</dbReference>
<keyword evidence="9" id="KW-1185">Reference proteome</keyword>
<dbReference type="PANTHER" id="PTHR42783:SF3">
    <property type="entry name" value="GLUTAMATE SYNTHASE [NADPH] SMALL CHAIN-RELATED"/>
    <property type="match status" value="1"/>
</dbReference>
<sequence>MADDPMLKFVGRPQAYPAKRPAQLRAEDFREIAERYAVPDAESQAGRCSQCGVPYCSVHCPLHNHIPDWLRLTAEGRLQEAYQLSNSTSTMPEICGRICPQDRLCEGNCVIEFSGHGAVTIGSVEKFITDTAWAEGWVEPVQVGRDRGQSVGIIGAGPAGLAAAEYLRGYGYEVHVYDRYDRSGGLLTYGIPGFKLEKDVVMRRVDRLEQAGIVFHRNFEVGRDATLGELRQRHDSILVATGVYKARAIKAPGVGAKGVVDALDYLTASNRKNFGDAVPAYDDGSLNALGKHVVVVGGGDTAMDCVRTAIRQGAASVKCLYRRDRANMPGSQREVANAEEEGVEFVWLSAPEAFDGTEQVTGVRASKMRLGAPDASGRRAPEVDPGGALQMPADLVIKALGFEPEDLPKLFGAEELGVTRWGTLRTDGKTMMTSMDGVFAAGDIVRGASLVVWAIRDGRDVAAHMHTWMKARAKAPISAKREASVA</sequence>
<name>A0A7X5XZV1_9SPHN</name>
<evidence type="ECO:0000256" key="5">
    <source>
        <dbReference type="ARBA" id="ARBA00023014"/>
    </source>
</evidence>
<comment type="caution">
    <text evidence="8">The sequence shown here is derived from an EMBL/GenBank/DDBJ whole genome shotgun (WGS) entry which is preliminary data.</text>
</comment>
<dbReference type="Gene3D" id="1.10.1060.10">
    <property type="entry name" value="Alpha-helical ferredoxin"/>
    <property type="match status" value="1"/>
</dbReference>
<dbReference type="Pfam" id="PF07992">
    <property type="entry name" value="Pyr_redox_2"/>
    <property type="match status" value="1"/>
</dbReference>
<evidence type="ECO:0000259" key="6">
    <source>
        <dbReference type="Pfam" id="PF07992"/>
    </source>
</evidence>
<keyword evidence="3 8" id="KW-0560">Oxidoreductase</keyword>
<accession>A0A7X5XZV1</accession>
<dbReference type="AlphaFoldDB" id="A0A7X5XZV1"/>
<dbReference type="InterPro" id="IPR006006">
    <property type="entry name" value="GltD-like"/>
</dbReference>
<keyword evidence="4" id="KW-0408">Iron</keyword>